<name>A0A7S1NB90_9EUGL</name>
<dbReference type="AlphaFoldDB" id="A0A7S1NB90"/>
<feature type="region of interest" description="Disordered" evidence="1">
    <location>
        <begin position="63"/>
        <end position="111"/>
    </location>
</feature>
<proteinExistence type="predicted"/>
<gene>
    <name evidence="2" type="ORF">EGYM00392_LOCUS19911</name>
</gene>
<feature type="compositionally biased region" description="Basic residues" evidence="1">
    <location>
        <begin position="81"/>
        <end position="111"/>
    </location>
</feature>
<evidence type="ECO:0000313" key="2">
    <source>
        <dbReference type="EMBL" id="CAD9008817.1"/>
    </source>
</evidence>
<dbReference type="EMBL" id="HBGA01054105">
    <property type="protein sequence ID" value="CAD9008817.1"/>
    <property type="molecule type" value="Transcribed_RNA"/>
</dbReference>
<reference evidence="2" key="1">
    <citation type="submission" date="2021-01" db="EMBL/GenBank/DDBJ databases">
        <authorList>
            <person name="Corre E."/>
            <person name="Pelletier E."/>
            <person name="Niang G."/>
            <person name="Scheremetjew M."/>
            <person name="Finn R."/>
            <person name="Kale V."/>
            <person name="Holt S."/>
            <person name="Cochrane G."/>
            <person name="Meng A."/>
            <person name="Brown T."/>
            <person name="Cohen L."/>
        </authorList>
    </citation>
    <scope>NUCLEOTIDE SEQUENCE</scope>
    <source>
        <strain evidence="2">NIES-381</strain>
    </source>
</reference>
<evidence type="ECO:0000256" key="1">
    <source>
        <dbReference type="SAM" id="MobiDB-lite"/>
    </source>
</evidence>
<protein>
    <submittedName>
        <fullName evidence="2">Uncharacterized protein</fullName>
    </submittedName>
</protein>
<organism evidence="2">
    <name type="scientific">Eutreptiella gymnastica</name>
    <dbReference type="NCBI Taxonomy" id="73025"/>
    <lineage>
        <taxon>Eukaryota</taxon>
        <taxon>Discoba</taxon>
        <taxon>Euglenozoa</taxon>
        <taxon>Euglenida</taxon>
        <taxon>Spirocuta</taxon>
        <taxon>Euglenophyceae</taxon>
        <taxon>Eutreptiales</taxon>
        <taxon>Eutreptiaceae</taxon>
        <taxon>Eutreptiella</taxon>
    </lineage>
</organism>
<sequence length="111" mass="12873">MPAYTKDLAKPIRRLLRALDQDCTDEELQLMAKVRTKDIEYVERSMEEGADPTAVYMDLRHRLHKGRSTSSSSDMDGCGRLKAKRSSRSRSLSRSRSRSRSGRRKKKDKKR</sequence>
<accession>A0A7S1NB90</accession>